<evidence type="ECO:0000313" key="5">
    <source>
        <dbReference type="Proteomes" id="UP000770661"/>
    </source>
</evidence>
<feature type="transmembrane region" description="Helical" evidence="2">
    <location>
        <begin position="163"/>
        <end position="181"/>
    </location>
</feature>
<sequence length="281" mass="29636">MEALSVGAAFALAALAPEWRTCAPTAGMMRRCCGCCISLHKGVVAIGVLGMFLLRGSWGGGAASGGRHPSRHITPIAASVCAAVLSVGYGAVAFTLEEHLEACRNGEARDLLGVLPPCHDLSDTTKLLAVRIFVYAQVSVWLLFFTFSILLIVAAVKERGGLLVPWLVLSVVVTAAVVWSGVRAALQQRTLDLLASVVAVVVVTYCCLVVRSYGRLIKKQALVSVRVPSTYTHPPCCHHPVPSPGPPTCRGRSGLPPAYTPRPTTNPNKKSPLPTGLGIKI</sequence>
<protein>
    <recommendedName>
        <fullName evidence="3">DUF7027 domain-containing protein</fullName>
    </recommendedName>
</protein>
<proteinExistence type="predicted"/>
<dbReference type="PANTHER" id="PTHR36694:SF11">
    <property type="entry name" value="LP21121P-RELATED"/>
    <property type="match status" value="1"/>
</dbReference>
<reference evidence="4" key="1">
    <citation type="submission" date="2020-07" db="EMBL/GenBank/DDBJ databases">
        <title>The High-quality genome of the commercially important snow crab, Chionoecetes opilio.</title>
        <authorList>
            <person name="Jeong J.-H."/>
            <person name="Ryu S."/>
        </authorList>
    </citation>
    <scope>NUCLEOTIDE SEQUENCE</scope>
    <source>
        <strain evidence="4">MADBK_172401_WGS</strain>
        <tissue evidence="4">Digestive gland</tissue>
    </source>
</reference>
<gene>
    <name evidence="4" type="ORF">GWK47_009951</name>
</gene>
<accession>A0A8J4Y2R9</accession>
<evidence type="ECO:0000256" key="2">
    <source>
        <dbReference type="SAM" id="Phobius"/>
    </source>
</evidence>
<feature type="domain" description="DUF7027" evidence="3">
    <location>
        <begin position="123"/>
        <end position="189"/>
    </location>
</feature>
<organism evidence="4 5">
    <name type="scientific">Chionoecetes opilio</name>
    <name type="common">Atlantic snow crab</name>
    <name type="synonym">Cancer opilio</name>
    <dbReference type="NCBI Taxonomy" id="41210"/>
    <lineage>
        <taxon>Eukaryota</taxon>
        <taxon>Metazoa</taxon>
        <taxon>Ecdysozoa</taxon>
        <taxon>Arthropoda</taxon>
        <taxon>Crustacea</taxon>
        <taxon>Multicrustacea</taxon>
        <taxon>Malacostraca</taxon>
        <taxon>Eumalacostraca</taxon>
        <taxon>Eucarida</taxon>
        <taxon>Decapoda</taxon>
        <taxon>Pleocyemata</taxon>
        <taxon>Brachyura</taxon>
        <taxon>Eubrachyura</taxon>
        <taxon>Majoidea</taxon>
        <taxon>Majidae</taxon>
        <taxon>Chionoecetes</taxon>
    </lineage>
</organism>
<dbReference type="PANTHER" id="PTHR36694">
    <property type="entry name" value="PASIFLORA 1, ISOFORM A-RELATED"/>
    <property type="match status" value="1"/>
</dbReference>
<feature type="transmembrane region" description="Helical" evidence="2">
    <location>
        <begin position="76"/>
        <end position="96"/>
    </location>
</feature>
<evidence type="ECO:0000256" key="1">
    <source>
        <dbReference type="SAM" id="MobiDB-lite"/>
    </source>
</evidence>
<keyword evidence="2" id="KW-0472">Membrane</keyword>
<dbReference type="Proteomes" id="UP000770661">
    <property type="component" value="Unassembled WGS sequence"/>
</dbReference>
<keyword evidence="2" id="KW-0812">Transmembrane</keyword>
<dbReference type="InterPro" id="IPR054291">
    <property type="entry name" value="DUF7027"/>
</dbReference>
<dbReference type="EMBL" id="JACEEZ010018938">
    <property type="protein sequence ID" value="KAG0716339.1"/>
    <property type="molecule type" value="Genomic_DNA"/>
</dbReference>
<keyword evidence="2" id="KW-1133">Transmembrane helix</keyword>
<dbReference type="OrthoDB" id="6366957at2759"/>
<feature type="region of interest" description="Disordered" evidence="1">
    <location>
        <begin position="247"/>
        <end position="281"/>
    </location>
</feature>
<comment type="caution">
    <text evidence="4">The sequence shown here is derived from an EMBL/GenBank/DDBJ whole genome shotgun (WGS) entry which is preliminary data.</text>
</comment>
<feature type="transmembrane region" description="Helical" evidence="2">
    <location>
        <begin position="193"/>
        <end position="210"/>
    </location>
</feature>
<feature type="transmembrane region" description="Helical" evidence="2">
    <location>
        <begin position="44"/>
        <end position="64"/>
    </location>
</feature>
<feature type="transmembrane region" description="Helical" evidence="2">
    <location>
        <begin position="132"/>
        <end position="156"/>
    </location>
</feature>
<evidence type="ECO:0000313" key="4">
    <source>
        <dbReference type="EMBL" id="KAG0716339.1"/>
    </source>
</evidence>
<dbReference type="Pfam" id="PF22954">
    <property type="entry name" value="DUF7027"/>
    <property type="match status" value="1"/>
</dbReference>
<name>A0A8J4Y2R9_CHIOP</name>
<evidence type="ECO:0000259" key="3">
    <source>
        <dbReference type="Pfam" id="PF22954"/>
    </source>
</evidence>
<keyword evidence="5" id="KW-1185">Reference proteome</keyword>
<dbReference type="AlphaFoldDB" id="A0A8J4Y2R9"/>